<dbReference type="GO" id="GO:0008312">
    <property type="term" value="F:7S RNA binding"/>
    <property type="evidence" value="ECO:0007669"/>
    <property type="project" value="InterPro"/>
</dbReference>
<evidence type="ECO:0000313" key="12">
    <source>
        <dbReference type="Proteomes" id="UP000283387"/>
    </source>
</evidence>
<dbReference type="Gene3D" id="1.20.120.140">
    <property type="entry name" value="Signal recognition particle SRP54, nucleotide-binding domain"/>
    <property type="match status" value="1"/>
</dbReference>
<dbReference type="SMART" id="SM00382">
    <property type="entry name" value="AAA"/>
    <property type="match status" value="1"/>
</dbReference>
<evidence type="ECO:0000256" key="6">
    <source>
        <dbReference type="ARBA" id="ARBA00023135"/>
    </source>
</evidence>
<keyword evidence="6 9" id="KW-0733">Signal recognition particle</keyword>
<sequence length="442" mass="48603">MFENLNEKLERSFKLLKGQGKITEINVAETLKEVRRALLDADVNYKIAKTFTESVKEKALGENVLNAVKPGEMMVKIVHDELAELMGGSAVDVNLQGNPTVILMAGLQGSGKTTFSGKLAKFLKSKKGKQPLLVACDVYRPAAIDQLKVLGEQINVPVYSEPGNQDPVAIATAAIKSAKANGQNLVIVDTAGRLAIDEQMMKEIAAVKKAINPNEILFVVDSMTGQDAVNTAKEFNDRLDFDGVILTKLDGDTRGGAALSIRSVVNKPIKFVGTGEKLDALDVFHPSRMADRILGMGDIVSLVERAQEQFDAEQARQLQKKLAKNQFSFDDFLSQIQQIKKMGNLKDLAAMIPGMGKALKNIDIEDDAFKHIEAIIYSMTPAEREDPALLNGTRRKRIAEGSGTNIQEVNRLIKQFDETRKMMRMVSGGKNLRGMMGNMRRR</sequence>
<dbReference type="Gene3D" id="1.10.260.30">
    <property type="entry name" value="Signal recognition particle, SRP54 subunit, M-domain"/>
    <property type="match status" value="1"/>
</dbReference>
<keyword evidence="9" id="KW-0963">Cytoplasm</keyword>
<proteinExistence type="inferred from homology"/>
<feature type="binding site" evidence="9">
    <location>
        <begin position="106"/>
        <end position="113"/>
    </location>
    <ligand>
        <name>GTP</name>
        <dbReference type="ChEBI" id="CHEBI:37565"/>
    </ligand>
</feature>
<keyword evidence="5 9" id="KW-0342">GTP-binding</keyword>
<dbReference type="EMBL" id="RAPN01000002">
    <property type="protein sequence ID" value="RKD88215.1"/>
    <property type="molecule type" value="Genomic_DNA"/>
</dbReference>
<evidence type="ECO:0000256" key="1">
    <source>
        <dbReference type="ARBA" id="ARBA00005450"/>
    </source>
</evidence>
<dbReference type="InterPro" id="IPR003593">
    <property type="entry name" value="AAA+_ATPase"/>
</dbReference>
<dbReference type="PROSITE" id="PS00300">
    <property type="entry name" value="SRP54"/>
    <property type="match status" value="1"/>
</dbReference>
<dbReference type="GO" id="GO:0048500">
    <property type="term" value="C:signal recognition particle"/>
    <property type="evidence" value="ECO:0007669"/>
    <property type="project" value="UniProtKB-UniRule"/>
</dbReference>
<accession>A0A419VY99</accession>
<comment type="catalytic activity">
    <reaction evidence="8 9">
        <text>GTP + H2O = GDP + phosphate + H(+)</text>
        <dbReference type="Rhea" id="RHEA:19669"/>
        <dbReference type="ChEBI" id="CHEBI:15377"/>
        <dbReference type="ChEBI" id="CHEBI:15378"/>
        <dbReference type="ChEBI" id="CHEBI:37565"/>
        <dbReference type="ChEBI" id="CHEBI:43474"/>
        <dbReference type="ChEBI" id="CHEBI:58189"/>
        <dbReference type="EC" id="3.6.5.4"/>
    </reaction>
</comment>
<dbReference type="Pfam" id="PF00448">
    <property type="entry name" value="SRP54"/>
    <property type="match status" value="1"/>
</dbReference>
<dbReference type="CDD" id="cd18539">
    <property type="entry name" value="SRP_G"/>
    <property type="match status" value="1"/>
</dbReference>
<name>A0A419VY99_9BACT</name>
<evidence type="ECO:0000259" key="10">
    <source>
        <dbReference type="PROSITE" id="PS00300"/>
    </source>
</evidence>
<evidence type="ECO:0000313" key="11">
    <source>
        <dbReference type="EMBL" id="RKD88215.1"/>
    </source>
</evidence>
<dbReference type="EC" id="3.6.5.4" evidence="9"/>
<keyword evidence="2 9" id="KW-0547">Nucleotide-binding</keyword>
<dbReference type="Pfam" id="PF02881">
    <property type="entry name" value="SRP54_N"/>
    <property type="match status" value="1"/>
</dbReference>
<keyword evidence="12" id="KW-1185">Reference proteome</keyword>
<dbReference type="Pfam" id="PF02978">
    <property type="entry name" value="SRP_SPB"/>
    <property type="match status" value="1"/>
</dbReference>
<dbReference type="InterPro" id="IPR004780">
    <property type="entry name" value="SRP"/>
</dbReference>
<feature type="domain" description="SRP54-type proteins GTP-binding" evidence="10">
    <location>
        <begin position="268"/>
        <end position="281"/>
    </location>
</feature>
<evidence type="ECO:0000256" key="5">
    <source>
        <dbReference type="ARBA" id="ARBA00023134"/>
    </source>
</evidence>
<reference evidence="11 12" key="1">
    <citation type="submission" date="2018-09" db="EMBL/GenBank/DDBJ databases">
        <title>Genomic Encyclopedia of Archaeal and Bacterial Type Strains, Phase II (KMG-II): from individual species to whole genera.</title>
        <authorList>
            <person name="Goeker M."/>
        </authorList>
    </citation>
    <scope>NUCLEOTIDE SEQUENCE [LARGE SCALE GENOMIC DNA]</scope>
    <source>
        <strain evidence="11 12">DSM 27148</strain>
    </source>
</reference>
<dbReference type="SUPFAM" id="SSF47446">
    <property type="entry name" value="Signal peptide-binding domain"/>
    <property type="match status" value="1"/>
</dbReference>
<dbReference type="InterPro" id="IPR000897">
    <property type="entry name" value="SRP54_GTPase_dom"/>
</dbReference>
<dbReference type="OrthoDB" id="9804720at2"/>
<dbReference type="InterPro" id="IPR036891">
    <property type="entry name" value="Signal_recog_part_SRP54_M_sf"/>
</dbReference>
<dbReference type="InterPro" id="IPR022941">
    <property type="entry name" value="SRP54"/>
</dbReference>
<comment type="function">
    <text evidence="9">Involved in targeting and insertion of nascent membrane proteins into the cytoplasmic membrane. Binds to the hydrophobic signal sequence of the ribosome-nascent chain (RNC) as it emerges from the ribosomes. The SRP-RNC complex is then targeted to the cytoplasmic membrane where it interacts with the SRP receptor FtsY.</text>
</comment>
<dbReference type="InterPro" id="IPR027417">
    <property type="entry name" value="P-loop_NTPase"/>
</dbReference>
<dbReference type="SMART" id="SM00963">
    <property type="entry name" value="SRP54_N"/>
    <property type="match status" value="1"/>
</dbReference>
<comment type="domain">
    <text evidence="9">Composed of three domains: the N-terminal N domain, which is responsible for interactions with the ribosome, the central G domain, which binds GTP, and the C-terminal M domain, which binds the RNA and the signal sequence of the RNC.</text>
</comment>
<comment type="subunit">
    <text evidence="9">Part of the signal recognition particle protein translocation system, which is composed of SRP and FtsY.</text>
</comment>
<dbReference type="RefSeq" id="WP_120274395.1">
    <property type="nucleotide sequence ID" value="NZ_RAPN01000002.1"/>
</dbReference>
<comment type="similarity">
    <text evidence="1 9">Belongs to the GTP-binding SRP family. SRP54 subfamily.</text>
</comment>
<feature type="binding site" evidence="9">
    <location>
        <begin position="247"/>
        <end position="250"/>
    </location>
    <ligand>
        <name>GTP</name>
        <dbReference type="ChEBI" id="CHEBI:37565"/>
    </ligand>
</feature>
<protein>
    <recommendedName>
        <fullName evidence="9">Signal recognition particle protein</fullName>
        <ecNumber evidence="9">3.6.5.4</ecNumber>
    </recommendedName>
    <alternativeName>
        <fullName evidence="9">Fifty-four homolog</fullName>
    </alternativeName>
</protein>
<dbReference type="HAMAP" id="MF_00306">
    <property type="entry name" value="SRP54"/>
    <property type="match status" value="1"/>
</dbReference>
<evidence type="ECO:0000256" key="3">
    <source>
        <dbReference type="ARBA" id="ARBA00022801"/>
    </source>
</evidence>
<keyword evidence="3 9" id="KW-0378">Hydrolase</keyword>
<dbReference type="Gene3D" id="3.40.50.300">
    <property type="entry name" value="P-loop containing nucleotide triphosphate hydrolases"/>
    <property type="match status" value="1"/>
</dbReference>
<keyword evidence="7 9" id="KW-0687">Ribonucleoprotein</keyword>
<dbReference type="AlphaFoldDB" id="A0A419VY99"/>
<dbReference type="SUPFAM" id="SSF52540">
    <property type="entry name" value="P-loop containing nucleoside triphosphate hydrolases"/>
    <property type="match status" value="1"/>
</dbReference>
<dbReference type="PANTHER" id="PTHR11564">
    <property type="entry name" value="SIGNAL RECOGNITION PARTICLE 54K PROTEIN SRP54"/>
    <property type="match status" value="1"/>
</dbReference>
<dbReference type="InterPro" id="IPR042101">
    <property type="entry name" value="SRP54_N_sf"/>
</dbReference>
<dbReference type="InterPro" id="IPR013822">
    <property type="entry name" value="Signal_recog_particl_SRP54_hlx"/>
</dbReference>
<comment type="caution">
    <text evidence="11">The sequence shown here is derived from an EMBL/GenBank/DDBJ whole genome shotgun (WGS) entry which is preliminary data.</text>
</comment>
<gene>
    <name evidence="9" type="primary">ffh</name>
    <name evidence="11" type="ORF">BC643_3359</name>
</gene>
<dbReference type="GO" id="GO:0005525">
    <property type="term" value="F:GTP binding"/>
    <property type="evidence" value="ECO:0007669"/>
    <property type="project" value="UniProtKB-UniRule"/>
</dbReference>
<dbReference type="SMART" id="SM00962">
    <property type="entry name" value="SRP54"/>
    <property type="match status" value="1"/>
</dbReference>
<comment type="subcellular location">
    <subcellularLocation>
        <location evidence="9">Cytoplasm</location>
    </subcellularLocation>
    <text evidence="9">The SRP-RNC complex is targeted to the cytoplasmic membrane.</text>
</comment>
<dbReference type="Proteomes" id="UP000283387">
    <property type="component" value="Unassembled WGS sequence"/>
</dbReference>
<dbReference type="PANTHER" id="PTHR11564:SF5">
    <property type="entry name" value="SIGNAL RECOGNITION PARTICLE SUBUNIT SRP54"/>
    <property type="match status" value="1"/>
</dbReference>
<dbReference type="InterPro" id="IPR004125">
    <property type="entry name" value="Signal_recog_particle_SRP54_M"/>
</dbReference>
<dbReference type="FunFam" id="3.40.50.300:FF:000022">
    <property type="entry name" value="Signal recognition particle 54 kDa subunit"/>
    <property type="match status" value="1"/>
</dbReference>
<dbReference type="NCBIfam" id="TIGR00959">
    <property type="entry name" value="ffh"/>
    <property type="match status" value="1"/>
</dbReference>
<evidence type="ECO:0000256" key="9">
    <source>
        <dbReference type="HAMAP-Rule" id="MF_00306"/>
    </source>
</evidence>
<dbReference type="GO" id="GO:0006614">
    <property type="term" value="P:SRP-dependent cotranslational protein targeting to membrane"/>
    <property type="evidence" value="ECO:0007669"/>
    <property type="project" value="InterPro"/>
</dbReference>
<keyword evidence="4 9" id="KW-0694">RNA-binding</keyword>
<dbReference type="GO" id="GO:0003924">
    <property type="term" value="F:GTPase activity"/>
    <property type="evidence" value="ECO:0007669"/>
    <property type="project" value="UniProtKB-UniRule"/>
</dbReference>
<evidence type="ECO:0000256" key="4">
    <source>
        <dbReference type="ARBA" id="ARBA00022884"/>
    </source>
</evidence>
<evidence type="ECO:0000256" key="2">
    <source>
        <dbReference type="ARBA" id="ARBA00022741"/>
    </source>
</evidence>
<organism evidence="11 12">
    <name type="scientific">Mangrovibacterium diazotrophicum</name>
    <dbReference type="NCBI Taxonomy" id="1261403"/>
    <lineage>
        <taxon>Bacteria</taxon>
        <taxon>Pseudomonadati</taxon>
        <taxon>Bacteroidota</taxon>
        <taxon>Bacteroidia</taxon>
        <taxon>Marinilabiliales</taxon>
        <taxon>Prolixibacteraceae</taxon>
        <taxon>Mangrovibacterium</taxon>
    </lineage>
</organism>
<evidence type="ECO:0000256" key="8">
    <source>
        <dbReference type="ARBA" id="ARBA00048027"/>
    </source>
</evidence>
<feature type="binding site" evidence="9">
    <location>
        <begin position="189"/>
        <end position="193"/>
    </location>
    <ligand>
        <name>GTP</name>
        <dbReference type="ChEBI" id="CHEBI:37565"/>
    </ligand>
</feature>
<evidence type="ECO:0000256" key="7">
    <source>
        <dbReference type="ARBA" id="ARBA00023274"/>
    </source>
</evidence>